<evidence type="ECO:0000256" key="1">
    <source>
        <dbReference type="SAM" id="MobiDB-lite"/>
    </source>
</evidence>
<protein>
    <recommendedName>
        <fullName evidence="2">PiggyBac transposable element-derived protein domain-containing protein</fullName>
    </recommendedName>
</protein>
<sequence>MESDKDDVSSVSDRESDEYELTGGSNIEDDLETSGSEYDDGEIEYEEVSNDDENGELVENVRAWCEIGENAPAPLEYPFTENVGVTFPTAGDENDLFFFEKLVDDQLINTITEETNRFALQTVAKNAANYAARNWIPVTSDEVRVVLAIIILQMKKFRDFVVPDKHITIDESLLLYKGRLGCIQYIPLKQVRFGIKTYMLCESKRGYVWNFLIYTGKGTMLDSDYDHLRLVSSKVVMSLTKPLLGKGYCLTMDNFYNSPQLADLLIQNKTDVYGTLLLRRKEVPKELKKRYMSGKLLAIKEERSSLNFLQKWAAHQQLYVLPPSRLSGRHFPEYIPATEKKVNPTRQCGVCSRMRDARGKKIRRESRYWCPQCEVAFQINIDVLVYRLQELHLTQFIFDLENFLPSHLQKYLNRIATDDGNYDSGVEEAEEAEEKDDVDTVLRAVPEEGVRRRR</sequence>
<comment type="caution">
    <text evidence="3">The sequence shown here is derived from an EMBL/GenBank/DDBJ whole genome shotgun (WGS) entry which is preliminary data.</text>
</comment>
<gene>
    <name evidence="3" type="ORF">NQ314_008464</name>
</gene>
<accession>A0AAV8YB53</accession>
<dbReference type="EMBL" id="JANEYF010002313">
    <property type="protein sequence ID" value="KAJ8948227.1"/>
    <property type="molecule type" value="Genomic_DNA"/>
</dbReference>
<dbReference type="InterPro" id="IPR029526">
    <property type="entry name" value="PGBD"/>
</dbReference>
<dbReference type="PANTHER" id="PTHR46599:SF3">
    <property type="entry name" value="PIGGYBAC TRANSPOSABLE ELEMENT-DERIVED PROTEIN 4"/>
    <property type="match status" value="1"/>
</dbReference>
<name>A0AAV8YB53_9CUCU</name>
<feature type="domain" description="PiggyBac transposable element-derived protein" evidence="2">
    <location>
        <begin position="155"/>
        <end position="304"/>
    </location>
</feature>
<feature type="compositionally biased region" description="Basic and acidic residues" evidence="1">
    <location>
        <begin position="1"/>
        <end position="14"/>
    </location>
</feature>
<dbReference type="Proteomes" id="UP001162156">
    <property type="component" value="Unassembled WGS sequence"/>
</dbReference>
<proteinExistence type="predicted"/>
<dbReference type="AlphaFoldDB" id="A0AAV8YB53"/>
<reference evidence="3" key="1">
    <citation type="journal article" date="2023" name="Insect Mol. Biol.">
        <title>Genome sequencing provides insights into the evolution of gene families encoding plant cell wall-degrading enzymes in longhorned beetles.</title>
        <authorList>
            <person name="Shin N.R."/>
            <person name="Okamura Y."/>
            <person name="Kirsch R."/>
            <person name="Pauchet Y."/>
        </authorList>
    </citation>
    <scope>NUCLEOTIDE SEQUENCE</scope>
    <source>
        <strain evidence="3">RBIC_L_NR</strain>
    </source>
</reference>
<dbReference type="PANTHER" id="PTHR46599">
    <property type="entry name" value="PIGGYBAC TRANSPOSABLE ELEMENT-DERIVED PROTEIN 4"/>
    <property type="match status" value="1"/>
</dbReference>
<organism evidence="3 4">
    <name type="scientific">Rhamnusium bicolor</name>
    <dbReference type="NCBI Taxonomy" id="1586634"/>
    <lineage>
        <taxon>Eukaryota</taxon>
        <taxon>Metazoa</taxon>
        <taxon>Ecdysozoa</taxon>
        <taxon>Arthropoda</taxon>
        <taxon>Hexapoda</taxon>
        <taxon>Insecta</taxon>
        <taxon>Pterygota</taxon>
        <taxon>Neoptera</taxon>
        <taxon>Endopterygota</taxon>
        <taxon>Coleoptera</taxon>
        <taxon>Polyphaga</taxon>
        <taxon>Cucujiformia</taxon>
        <taxon>Chrysomeloidea</taxon>
        <taxon>Cerambycidae</taxon>
        <taxon>Lepturinae</taxon>
        <taxon>Rhagiini</taxon>
        <taxon>Rhamnusium</taxon>
    </lineage>
</organism>
<dbReference type="Pfam" id="PF13843">
    <property type="entry name" value="DDE_Tnp_1_7"/>
    <property type="match status" value="1"/>
</dbReference>
<evidence type="ECO:0000259" key="2">
    <source>
        <dbReference type="Pfam" id="PF13843"/>
    </source>
</evidence>
<keyword evidence="4" id="KW-1185">Reference proteome</keyword>
<feature type="region of interest" description="Disordered" evidence="1">
    <location>
        <begin position="1"/>
        <end position="52"/>
    </location>
</feature>
<evidence type="ECO:0000313" key="3">
    <source>
        <dbReference type="EMBL" id="KAJ8948227.1"/>
    </source>
</evidence>
<evidence type="ECO:0000313" key="4">
    <source>
        <dbReference type="Proteomes" id="UP001162156"/>
    </source>
</evidence>
<feature type="compositionally biased region" description="Acidic residues" evidence="1">
    <location>
        <begin position="27"/>
        <end position="52"/>
    </location>
</feature>